<dbReference type="FunFam" id="3.30.300.30:FF:000007">
    <property type="entry name" value="4-coumarate--CoA ligase 2"/>
    <property type="match status" value="1"/>
</dbReference>
<keyword evidence="7" id="KW-1185">Reference proteome</keyword>
<evidence type="ECO:0000256" key="3">
    <source>
        <dbReference type="SAM" id="Phobius"/>
    </source>
</evidence>
<keyword evidence="3" id="KW-0812">Transmembrane</keyword>
<evidence type="ECO:0000313" key="6">
    <source>
        <dbReference type="EMBL" id="CDH58197.1"/>
    </source>
</evidence>
<evidence type="ECO:0000259" key="5">
    <source>
        <dbReference type="Pfam" id="PF13193"/>
    </source>
</evidence>
<sequence>MVIYKSQCDPIPIPNLDLYTFLFQDSPFNTQRDRNLPFVIDGKTGKTLSFNQIFDLSGRIASGWNNTVGLNKGDVVAVFAPNQYDHCVLYYSLLAAKCTISPGNPDYTEDEFQHQISTSGAKALVTIPALLPVLERVCAKNNIPKERIFVFGDSSSGYKSFYDLGSNQPHVGHPIHGLNGKDDLAFICFSSGTTGLPKGVMLTHHNFIAQMIQVTSFDQNANIASDVILGFLPFYHIFGITSLIFGAFYRANPIVILQRWNIEQFCQLVEKYKVTNVNIVPPIAVQLAKSPVLSKYDLSSLRILGCGAAPLGKEHVEAVQARIPAAIKQGYGSSETCAGCVYQRVGVSPAGSIGYLTANTELMLVDEHGNELGDDQEGEVLLRGPVIMKGYLNNPEANAKTFTADGWMRTGDVGKFDTKTGEFYIVDRIKELVKYKGFQVAPAELEALLIKHNDVADSCVVGVYEAAQATELPRAYIVLQPHAKPSPAKAKELMEYVASNVTQYKRLRGGVRFVDAIPKSPSGKILRREVKKWVKEEQEQEGARAKL</sequence>
<comment type="similarity">
    <text evidence="1">Belongs to the ATP-dependent AMP-binding enzyme family.</text>
</comment>
<dbReference type="Gene3D" id="3.30.300.30">
    <property type="match status" value="1"/>
</dbReference>
<dbReference type="STRING" id="1263082.A0A068S8Q3"/>
<dbReference type="OrthoDB" id="1898221at2759"/>
<dbReference type="InterPro" id="IPR025110">
    <property type="entry name" value="AMP-bd_C"/>
</dbReference>
<organism evidence="6 7">
    <name type="scientific">Lichtheimia corymbifera JMRC:FSU:9682</name>
    <dbReference type="NCBI Taxonomy" id="1263082"/>
    <lineage>
        <taxon>Eukaryota</taxon>
        <taxon>Fungi</taxon>
        <taxon>Fungi incertae sedis</taxon>
        <taxon>Mucoromycota</taxon>
        <taxon>Mucoromycotina</taxon>
        <taxon>Mucoromycetes</taxon>
        <taxon>Mucorales</taxon>
        <taxon>Lichtheimiaceae</taxon>
        <taxon>Lichtheimia</taxon>
    </lineage>
</organism>
<feature type="domain" description="AMP-binding enzyme C-terminal" evidence="5">
    <location>
        <begin position="444"/>
        <end position="524"/>
    </location>
</feature>
<protein>
    <submittedName>
        <fullName evidence="6">Phenylacetyl-ligase</fullName>
    </submittedName>
</protein>
<reference evidence="6" key="1">
    <citation type="submission" date="2013-08" db="EMBL/GenBank/DDBJ databases">
        <title>Gene expansion shapes genome architecture in the human pathogen Lichtheimia corymbifera: an evolutionary genomics analysis in the ancient terrestrial Mucorales (Mucoromycotina).</title>
        <authorList>
            <person name="Schwartze V.U."/>
            <person name="Winter S."/>
            <person name="Shelest E."/>
            <person name="Marcet-Houben M."/>
            <person name="Horn F."/>
            <person name="Wehner S."/>
            <person name="Hoffmann K."/>
            <person name="Riege K."/>
            <person name="Sammeth M."/>
            <person name="Nowrousian M."/>
            <person name="Valiante V."/>
            <person name="Linde J."/>
            <person name="Jacobsen I.D."/>
            <person name="Marz M."/>
            <person name="Brakhage A.A."/>
            <person name="Gabaldon T."/>
            <person name="Bocker S."/>
            <person name="Voigt K."/>
        </authorList>
    </citation>
    <scope>NUCLEOTIDE SEQUENCE [LARGE SCALE GENOMIC DNA]</scope>
    <source>
        <strain evidence="6">FSU 9682</strain>
    </source>
</reference>
<dbReference type="SUPFAM" id="SSF56801">
    <property type="entry name" value="Acetyl-CoA synthetase-like"/>
    <property type="match status" value="1"/>
</dbReference>
<dbReference type="Gene3D" id="3.40.50.12780">
    <property type="entry name" value="N-terminal domain of ligase-like"/>
    <property type="match status" value="1"/>
</dbReference>
<dbReference type="Pfam" id="PF13193">
    <property type="entry name" value="AMP-binding_C"/>
    <property type="match status" value="1"/>
</dbReference>
<dbReference type="PANTHER" id="PTHR24096:SF149">
    <property type="entry name" value="AMP-BINDING DOMAIN-CONTAINING PROTEIN-RELATED"/>
    <property type="match status" value="1"/>
</dbReference>
<proteinExistence type="inferred from homology"/>
<name>A0A068S8Q3_9FUNG</name>
<dbReference type="PANTHER" id="PTHR24096">
    <property type="entry name" value="LONG-CHAIN-FATTY-ACID--COA LIGASE"/>
    <property type="match status" value="1"/>
</dbReference>
<feature type="domain" description="AMP-dependent synthetase/ligase" evidence="4">
    <location>
        <begin position="31"/>
        <end position="392"/>
    </location>
</feature>
<evidence type="ECO:0000256" key="1">
    <source>
        <dbReference type="ARBA" id="ARBA00006432"/>
    </source>
</evidence>
<dbReference type="Pfam" id="PF00501">
    <property type="entry name" value="AMP-binding"/>
    <property type="match status" value="1"/>
</dbReference>
<evidence type="ECO:0000256" key="2">
    <source>
        <dbReference type="ARBA" id="ARBA00022598"/>
    </source>
</evidence>
<accession>A0A068S8Q3</accession>
<dbReference type="InterPro" id="IPR020845">
    <property type="entry name" value="AMP-binding_CS"/>
</dbReference>
<keyword evidence="3" id="KW-1133">Transmembrane helix</keyword>
<dbReference type="Proteomes" id="UP000027586">
    <property type="component" value="Unassembled WGS sequence"/>
</dbReference>
<evidence type="ECO:0000259" key="4">
    <source>
        <dbReference type="Pfam" id="PF00501"/>
    </source>
</evidence>
<keyword evidence="2" id="KW-0436">Ligase</keyword>
<dbReference type="GO" id="GO:0016405">
    <property type="term" value="F:CoA-ligase activity"/>
    <property type="evidence" value="ECO:0007669"/>
    <property type="project" value="TreeGrafter"/>
</dbReference>
<keyword evidence="3" id="KW-0472">Membrane</keyword>
<gene>
    <name evidence="6" type="ORF">LCOR_09070.1</name>
</gene>
<evidence type="ECO:0000313" key="7">
    <source>
        <dbReference type="Proteomes" id="UP000027586"/>
    </source>
</evidence>
<dbReference type="InterPro" id="IPR042099">
    <property type="entry name" value="ANL_N_sf"/>
</dbReference>
<feature type="transmembrane region" description="Helical" evidence="3">
    <location>
        <begin position="227"/>
        <end position="249"/>
    </location>
</feature>
<dbReference type="EMBL" id="CBTN010000054">
    <property type="protein sequence ID" value="CDH58197.1"/>
    <property type="molecule type" value="Genomic_DNA"/>
</dbReference>
<dbReference type="PROSITE" id="PS00455">
    <property type="entry name" value="AMP_BINDING"/>
    <property type="match status" value="1"/>
</dbReference>
<dbReference type="InterPro" id="IPR000873">
    <property type="entry name" value="AMP-dep_synth/lig_dom"/>
</dbReference>
<dbReference type="VEuPathDB" id="FungiDB:LCOR_09070.1"/>
<dbReference type="InterPro" id="IPR045851">
    <property type="entry name" value="AMP-bd_C_sf"/>
</dbReference>
<dbReference type="CDD" id="cd05911">
    <property type="entry name" value="Firefly_Luc_like"/>
    <property type="match status" value="1"/>
</dbReference>
<comment type="caution">
    <text evidence="6">The sequence shown here is derived from an EMBL/GenBank/DDBJ whole genome shotgun (WGS) entry which is preliminary data.</text>
</comment>
<dbReference type="AlphaFoldDB" id="A0A068S8Q3"/>